<reference evidence="5" key="1">
    <citation type="journal article" date="2019" name="Int. J. Syst. Evol. Microbiol.">
        <title>The Global Catalogue of Microorganisms (GCM) 10K type strain sequencing project: providing services to taxonomists for standard genome sequencing and annotation.</title>
        <authorList>
            <consortium name="The Broad Institute Genomics Platform"/>
            <consortium name="The Broad Institute Genome Sequencing Center for Infectious Disease"/>
            <person name="Wu L."/>
            <person name="Ma J."/>
        </authorList>
    </citation>
    <scope>NUCLEOTIDE SEQUENCE [LARGE SCALE GENOMIC DNA]</scope>
    <source>
        <strain evidence="5">JCM 17085</strain>
    </source>
</reference>
<dbReference type="InterPro" id="IPR055170">
    <property type="entry name" value="GFO_IDH_MocA-like_dom"/>
</dbReference>
<dbReference type="InterPro" id="IPR050463">
    <property type="entry name" value="Gfo/Idh/MocA_oxidrdct_glycsds"/>
</dbReference>
<feature type="domain" description="GFO/IDH/MocA-like oxidoreductase" evidence="3">
    <location>
        <begin position="140"/>
        <end position="276"/>
    </location>
</feature>
<dbReference type="PANTHER" id="PTHR43818:SF11">
    <property type="entry name" value="BCDNA.GH03377"/>
    <property type="match status" value="1"/>
</dbReference>
<proteinExistence type="predicted"/>
<keyword evidence="5" id="KW-1185">Reference proteome</keyword>
<dbReference type="Pfam" id="PF01408">
    <property type="entry name" value="GFO_IDH_MocA"/>
    <property type="match status" value="1"/>
</dbReference>
<dbReference type="SUPFAM" id="SSF55347">
    <property type="entry name" value="Glyceraldehyde-3-phosphate dehydrogenase-like, C-terminal domain"/>
    <property type="match status" value="1"/>
</dbReference>
<dbReference type="Gene3D" id="3.40.50.720">
    <property type="entry name" value="NAD(P)-binding Rossmann-like Domain"/>
    <property type="match status" value="1"/>
</dbReference>
<dbReference type="Gene3D" id="3.30.360.10">
    <property type="entry name" value="Dihydrodipicolinate Reductase, domain 2"/>
    <property type="match status" value="1"/>
</dbReference>
<comment type="caution">
    <text evidence="4">The sequence shown here is derived from an EMBL/GenBank/DDBJ whole genome shotgun (WGS) entry which is preliminary data.</text>
</comment>
<evidence type="ECO:0000259" key="3">
    <source>
        <dbReference type="Pfam" id="PF22725"/>
    </source>
</evidence>
<dbReference type="InterPro" id="IPR036291">
    <property type="entry name" value="NAD(P)-bd_dom_sf"/>
</dbReference>
<evidence type="ECO:0008006" key="6">
    <source>
        <dbReference type="Google" id="ProtNLM"/>
    </source>
</evidence>
<feature type="domain" description="Gfo/Idh/MocA-like oxidoreductase N-terminal" evidence="2">
    <location>
        <begin position="4"/>
        <end position="116"/>
    </location>
</feature>
<name>A0ABP7X0C2_9SPHI</name>
<dbReference type="EMBL" id="BAABCV010000009">
    <property type="protein sequence ID" value="GAA4100777.1"/>
    <property type="molecule type" value="Genomic_DNA"/>
</dbReference>
<dbReference type="Pfam" id="PF22725">
    <property type="entry name" value="GFO_IDH_MocA_C3"/>
    <property type="match status" value="1"/>
</dbReference>
<dbReference type="InterPro" id="IPR000683">
    <property type="entry name" value="Gfo/Idh/MocA-like_OxRdtase_N"/>
</dbReference>
<evidence type="ECO:0000256" key="1">
    <source>
        <dbReference type="ARBA" id="ARBA00023002"/>
    </source>
</evidence>
<evidence type="ECO:0000313" key="4">
    <source>
        <dbReference type="EMBL" id="GAA4100777.1"/>
    </source>
</evidence>
<evidence type="ECO:0000259" key="2">
    <source>
        <dbReference type="Pfam" id="PF01408"/>
    </source>
</evidence>
<organism evidence="4 5">
    <name type="scientific">Mucilaginibacter panaciglaebae</name>
    <dbReference type="NCBI Taxonomy" id="502331"/>
    <lineage>
        <taxon>Bacteria</taxon>
        <taxon>Pseudomonadati</taxon>
        <taxon>Bacteroidota</taxon>
        <taxon>Sphingobacteriia</taxon>
        <taxon>Sphingobacteriales</taxon>
        <taxon>Sphingobacteriaceae</taxon>
        <taxon>Mucilaginibacter</taxon>
    </lineage>
</organism>
<dbReference type="Proteomes" id="UP001500841">
    <property type="component" value="Unassembled WGS sequence"/>
</dbReference>
<dbReference type="RefSeq" id="WP_345105389.1">
    <property type="nucleotide sequence ID" value="NZ_BAABCV010000009.1"/>
</dbReference>
<sequence length="382" mass="42564">MKTINIGIIGGGLMGREAASSFGRWFALNDFPAQVALKAVCDLNPQVLEWYKNISSVDLLTADYKELLQRDDIDVVYVALPHNLHKDFYIEVLEAGKDLLAEKPFGIDLEAALAIRDKGEALGRFVRCSSEMPFLPGPQRVIEEVKSGRMGEIIEIKAGFLHSSDIDPNKPINWKRQVKYCGEIGVMGDLGMHVLHVPLRLGWKPELVYANLQKIVEQRPDGKGGMAVCDTWNNATLNTQVTIDGKQVPMLLEMKRIAPGETNTWYIEIFGTKGGVKYSTKDTKALWTFRIDGDQYWQRTDLGFKGVPFPVITGGIFEPGFADCFMQMLAGYVAEREGFLNGRFGCVTPDEAVASHYVFDAALKSFANQTVEKIVYNQTQPA</sequence>
<dbReference type="SUPFAM" id="SSF51735">
    <property type="entry name" value="NAD(P)-binding Rossmann-fold domains"/>
    <property type="match status" value="1"/>
</dbReference>
<accession>A0ABP7X0C2</accession>
<evidence type="ECO:0000313" key="5">
    <source>
        <dbReference type="Proteomes" id="UP001500841"/>
    </source>
</evidence>
<dbReference type="PANTHER" id="PTHR43818">
    <property type="entry name" value="BCDNA.GH03377"/>
    <property type="match status" value="1"/>
</dbReference>
<protein>
    <recommendedName>
        <fullName evidence="6">Dehydrogenase</fullName>
    </recommendedName>
</protein>
<gene>
    <name evidence="4" type="ORF">GCM10022392_26770</name>
</gene>
<keyword evidence="1" id="KW-0560">Oxidoreductase</keyword>